<proteinExistence type="predicted"/>
<evidence type="ECO:0000259" key="1">
    <source>
        <dbReference type="Pfam" id="PF13391"/>
    </source>
</evidence>
<dbReference type="OrthoDB" id="5379188at2"/>
<protein>
    <submittedName>
        <fullName evidence="3">HNH endonuclease</fullName>
    </submittedName>
</protein>
<name>A0A347ZQ30_9CHLR</name>
<dbReference type="AlphaFoldDB" id="A0A347ZQ30"/>
<dbReference type="Pfam" id="PF13391">
    <property type="entry name" value="HNH_2"/>
    <property type="match status" value="1"/>
</dbReference>
<dbReference type="GO" id="GO:0004519">
    <property type="term" value="F:endonuclease activity"/>
    <property type="evidence" value="ECO:0007669"/>
    <property type="project" value="UniProtKB-KW"/>
</dbReference>
<keyword evidence="3" id="KW-0255">Endonuclease</keyword>
<reference evidence="3 4" key="1">
    <citation type="submission" date="2018-08" db="EMBL/GenBank/DDBJ databases">
        <title>Genomic Encyclopedia of Type Strains, Phase IV (KMG-IV): sequencing the most valuable type-strain genomes for metagenomic binning, comparative biology and taxonomic classification.</title>
        <authorList>
            <person name="Goeker M."/>
        </authorList>
    </citation>
    <scope>NUCLEOTIDE SEQUENCE [LARGE SCALE GENOMIC DNA]</scope>
    <source>
        <strain evidence="3 4">DSM 23923</strain>
    </source>
</reference>
<keyword evidence="4" id="KW-1185">Reference proteome</keyword>
<dbReference type="CDD" id="cd00085">
    <property type="entry name" value="HNHc"/>
    <property type="match status" value="1"/>
</dbReference>
<organism evidence="3 4">
    <name type="scientific">Pelolinea submarina</name>
    <dbReference type="NCBI Taxonomy" id="913107"/>
    <lineage>
        <taxon>Bacteria</taxon>
        <taxon>Bacillati</taxon>
        <taxon>Chloroflexota</taxon>
        <taxon>Anaerolineae</taxon>
        <taxon>Anaerolineales</taxon>
        <taxon>Anaerolineaceae</taxon>
        <taxon>Pelolinea</taxon>
    </lineage>
</organism>
<dbReference type="Proteomes" id="UP000256388">
    <property type="component" value="Unassembled WGS sequence"/>
</dbReference>
<comment type="caution">
    <text evidence="3">The sequence shown here is derived from an EMBL/GenBank/DDBJ whole genome shotgun (WGS) entry which is preliminary data.</text>
</comment>
<keyword evidence="3" id="KW-0540">Nuclease</keyword>
<evidence type="ECO:0000313" key="4">
    <source>
        <dbReference type="Proteomes" id="UP000256388"/>
    </source>
</evidence>
<evidence type="ECO:0000313" key="3">
    <source>
        <dbReference type="EMBL" id="REG06260.1"/>
    </source>
</evidence>
<feature type="domain" description="SMODS-associated and fused to various effectors" evidence="2">
    <location>
        <begin position="188"/>
        <end position="374"/>
    </location>
</feature>
<dbReference type="RefSeq" id="WP_126440385.1">
    <property type="nucleotide sequence ID" value="NZ_AP018437.1"/>
</dbReference>
<dbReference type="NCBIfam" id="NF033611">
    <property type="entry name" value="SAVED"/>
    <property type="match status" value="1"/>
</dbReference>
<sequence>MSKSDIPQKTRYLLWAKTAGRCELTGCNEPLWKDNLSQIEMNFAQVAHIIGDSPFGPRGHPKLSQEYCDDIENLMLLCPRHHHMVDENPDIYPDDVLREMKQIHEIRIEQSTGIIPDKSSTLIFFIAKIGAFQPNINLHDALQAMFPDWLPASQLPINLSLSNLELDDSSEDYWKIESQNLEQRFKHLVEPILSNPLGRNHFSIFAFAPQPLLIKLGTLIPDIYPGEVYQLHREPSNWKWQDGPKGFNYKISEPRTNFSNVVLNLSLSATIKSNRIEKCIGNSDYSEWQMTISSPNNDFLKSKEQLKLFRQKLRELFNQIKAKHGNDVVIHLFPAVPISIAVEIGRVWQPKSDLPMIIYDQNAKKEGFIKTITIGEK</sequence>
<dbReference type="EMBL" id="QUMS01000004">
    <property type="protein sequence ID" value="REG06260.1"/>
    <property type="molecule type" value="Genomic_DNA"/>
</dbReference>
<gene>
    <name evidence="3" type="ORF">DFR64_2692</name>
</gene>
<accession>A0A347ZQ30</accession>
<evidence type="ECO:0000259" key="2">
    <source>
        <dbReference type="Pfam" id="PF18145"/>
    </source>
</evidence>
<dbReference type="InterPro" id="IPR040836">
    <property type="entry name" value="SAVED"/>
</dbReference>
<dbReference type="Pfam" id="PF18145">
    <property type="entry name" value="SAVED"/>
    <property type="match status" value="1"/>
</dbReference>
<dbReference type="InterPro" id="IPR003615">
    <property type="entry name" value="HNH_nuc"/>
</dbReference>
<keyword evidence="3" id="KW-0378">Hydrolase</keyword>
<feature type="domain" description="HNH nuclease" evidence="1">
    <location>
        <begin position="22"/>
        <end position="86"/>
    </location>
</feature>